<evidence type="ECO:0008006" key="4">
    <source>
        <dbReference type="Google" id="ProtNLM"/>
    </source>
</evidence>
<dbReference type="STRING" id="28136.SAMN02745202_00983"/>
<name>A0A1T4N8I7_9BACT</name>
<feature type="chain" id="PRO_5010539472" description="Long-chain fatty acid transport protein" evidence="1">
    <location>
        <begin position="21"/>
        <end position="434"/>
    </location>
</feature>
<dbReference type="EMBL" id="FUXK01000009">
    <property type="protein sequence ID" value="SJZ75521.1"/>
    <property type="molecule type" value="Genomic_DNA"/>
</dbReference>
<protein>
    <recommendedName>
        <fullName evidence="4">Long-chain fatty acid transport protein</fullName>
    </recommendedName>
</protein>
<dbReference type="SUPFAM" id="SSF56935">
    <property type="entry name" value="Porins"/>
    <property type="match status" value="1"/>
</dbReference>
<gene>
    <name evidence="2" type="ORF">SAMN02745202_00983</name>
</gene>
<dbReference type="eggNOG" id="COG2067">
    <property type="taxonomic scope" value="Bacteria"/>
</dbReference>
<dbReference type="AlphaFoldDB" id="A0A1T4N8I7"/>
<feature type="signal peptide" evidence="1">
    <location>
        <begin position="1"/>
        <end position="20"/>
    </location>
</feature>
<evidence type="ECO:0000313" key="2">
    <source>
        <dbReference type="EMBL" id="SJZ75521.1"/>
    </source>
</evidence>
<evidence type="ECO:0000256" key="1">
    <source>
        <dbReference type="SAM" id="SignalP"/>
    </source>
</evidence>
<sequence length="434" mass="47905">MKKQILSVVFLAFPTSMLWAQSGTNSPYSQYGMGLIADEGTGFNRGMNGLGLGFHTHNQVNTGNPASYAALDSLSFIFDVGFSGQLTNFKANGVSLNARNAVFDYATAGFRIAKHAGISFGVVPLTTIGYNYAYTRNLNAVTSPIRQTATDTYAGSGGLHTVYLGVGWSPVRNLSVGANVGYLWGNITRSVINSYSDASINTLSKYYSASINNYKVDFGAQYTAEFSKKDALTLGVTYGLSHKLGADATCEVISKNAQTGVSSTETLTIQDAFKLPTMYGVGLMYEHNNTWRVGADYTLMQYNKVGYADYQVVNHVQQYTLRNDVYQDRHKFTVGGEFCKNEYGRRFTDRLRYRLGASYVTPYYKVNGVDGPKEYSVSAGVGIPIVNSIENRTALNISAAWVRREATNLLKENTFRLTLGLTFNEQWFAKWKFK</sequence>
<dbReference type="Gene3D" id="2.40.160.60">
    <property type="entry name" value="Outer membrane protein transport protein (OMPP1/FadL/TodX)"/>
    <property type="match status" value="1"/>
</dbReference>
<keyword evidence="1" id="KW-0732">Signal</keyword>
<evidence type="ECO:0000313" key="3">
    <source>
        <dbReference type="Proteomes" id="UP000190065"/>
    </source>
</evidence>
<accession>A0A1T4N8I7</accession>
<dbReference type="RefSeq" id="WP_025070456.1">
    <property type="nucleotide sequence ID" value="NZ_FUXK01000009.1"/>
</dbReference>
<organism evidence="2 3">
    <name type="scientific">Segatella oulorum</name>
    <dbReference type="NCBI Taxonomy" id="28136"/>
    <lineage>
        <taxon>Bacteria</taxon>
        <taxon>Pseudomonadati</taxon>
        <taxon>Bacteroidota</taxon>
        <taxon>Bacteroidia</taxon>
        <taxon>Bacteroidales</taxon>
        <taxon>Prevotellaceae</taxon>
        <taxon>Segatella</taxon>
    </lineage>
</organism>
<proteinExistence type="predicted"/>
<dbReference type="Proteomes" id="UP000190065">
    <property type="component" value="Unassembled WGS sequence"/>
</dbReference>
<reference evidence="2 3" key="1">
    <citation type="submission" date="2017-02" db="EMBL/GenBank/DDBJ databases">
        <authorList>
            <person name="Peterson S.W."/>
        </authorList>
    </citation>
    <scope>NUCLEOTIDE SEQUENCE [LARGE SCALE GENOMIC DNA]</scope>
    <source>
        <strain evidence="2 3">ATCC 43324</strain>
    </source>
</reference>